<accession>A0ACC2MT12</accession>
<evidence type="ECO:0000313" key="1">
    <source>
        <dbReference type="EMBL" id="KAJ8648546.1"/>
    </source>
</evidence>
<organism evidence="1 2">
    <name type="scientific">Persea americana</name>
    <name type="common">Avocado</name>
    <dbReference type="NCBI Taxonomy" id="3435"/>
    <lineage>
        <taxon>Eukaryota</taxon>
        <taxon>Viridiplantae</taxon>
        <taxon>Streptophyta</taxon>
        <taxon>Embryophyta</taxon>
        <taxon>Tracheophyta</taxon>
        <taxon>Spermatophyta</taxon>
        <taxon>Magnoliopsida</taxon>
        <taxon>Magnoliidae</taxon>
        <taxon>Laurales</taxon>
        <taxon>Lauraceae</taxon>
        <taxon>Persea</taxon>
    </lineage>
</organism>
<protein>
    <submittedName>
        <fullName evidence="1">Uncharacterized protein</fullName>
    </submittedName>
</protein>
<evidence type="ECO:0000313" key="2">
    <source>
        <dbReference type="Proteomes" id="UP001234297"/>
    </source>
</evidence>
<sequence length="89" mass="10115">MTLFQMGNKPLLQVLVLLLGFSYLLSPAARSLAYVNQDPADVVVQEQMNNRKLLMIEEKFMKENMEIDRNDYTGSGANDRHDPKTPGRS</sequence>
<comment type="caution">
    <text evidence="1">The sequence shown here is derived from an EMBL/GenBank/DDBJ whole genome shotgun (WGS) entry which is preliminary data.</text>
</comment>
<reference evidence="1 2" key="1">
    <citation type="journal article" date="2022" name="Hortic Res">
        <title>A haplotype resolved chromosomal level avocado genome allows analysis of novel avocado genes.</title>
        <authorList>
            <person name="Nath O."/>
            <person name="Fletcher S.J."/>
            <person name="Hayward A."/>
            <person name="Shaw L.M."/>
            <person name="Masouleh A.K."/>
            <person name="Furtado A."/>
            <person name="Henry R.J."/>
            <person name="Mitter N."/>
        </authorList>
    </citation>
    <scope>NUCLEOTIDE SEQUENCE [LARGE SCALE GENOMIC DNA]</scope>
    <source>
        <strain evidence="2">cv. Hass</strain>
    </source>
</reference>
<dbReference type="EMBL" id="CM056809">
    <property type="protein sequence ID" value="KAJ8648546.1"/>
    <property type="molecule type" value="Genomic_DNA"/>
</dbReference>
<gene>
    <name evidence="1" type="ORF">MRB53_001569</name>
</gene>
<keyword evidence="2" id="KW-1185">Reference proteome</keyword>
<dbReference type="Proteomes" id="UP001234297">
    <property type="component" value="Chromosome 1"/>
</dbReference>
<proteinExistence type="predicted"/>
<name>A0ACC2MT12_PERAE</name>